<name>A0A2N2DYF4_9BACT</name>
<comment type="caution">
    <text evidence="1">The sequence shown here is derived from an EMBL/GenBank/DDBJ whole genome shotgun (WGS) entry which is preliminary data.</text>
</comment>
<evidence type="ECO:0000313" key="2">
    <source>
        <dbReference type="Proteomes" id="UP000233325"/>
    </source>
</evidence>
<accession>A0A2N2DYF4</accession>
<proteinExistence type="predicted"/>
<dbReference type="Proteomes" id="UP000233325">
    <property type="component" value="Unassembled WGS sequence"/>
</dbReference>
<organism evidence="1 2">
    <name type="scientific">Candidatus Falkowbacteria bacterium HGW-Falkowbacteria-2</name>
    <dbReference type="NCBI Taxonomy" id="2013769"/>
    <lineage>
        <taxon>Bacteria</taxon>
        <taxon>Candidatus Falkowiibacteriota</taxon>
    </lineage>
</organism>
<evidence type="ECO:0000313" key="1">
    <source>
        <dbReference type="EMBL" id="PKM87493.1"/>
    </source>
</evidence>
<dbReference type="EMBL" id="PHAH01000042">
    <property type="protein sequence ID" value="PKM87493.1"/>
    <property type="molecule type" value="Genomic_DNA"/>
</dbReference>
<protein>
    <submittedName>
        <fullName evidence="1">Uncharacterized protein</fullName>
    </submittedName>
</protein>
<sequence>MFFFFMFTIFGSEEGLINLYYNHSIDKANAEAILEITPENAIIMTQYHDKQLFPERKVINALLTNDTVNASVGKILEHYPVYYFNFAFPEKDLVYLNERRLPNFGFTLELLTRRGRFGLYELKPIEEVPVE</sequence>
<dbReference type="AlphaFoldDB" id="A0A2N2DYF4"/>
<reference evidence="1 2" key="1">
    <citation type="journal article" date="2017" name="ISME J.">
        <title>Potential for microbial H2 and metal transformations associated with novel bacteria and archaea in deep terrestrial subsurface sediments.</title>
        <authorList>
            <person name="Hernsdorf A.W."/>
            <person name="Amano Y."/>
            <person name="Miyakawa K."/>
            <person name="Ise K."/>
            <person name="Suzuki Y."/>
            <person name="Anantharaman K."/>
            <person name="Probst A."/>
            <person name="Burstein D."/>
            <person name="Thomas B.C."/>
            <person name="Banfield J.F."/>
        </authorList>
    </citation>
    <scope>NUCLEOTIDE SEQUENCE [LARGE SCALE GENOMIC DNA]</scope>
    <source>
        <strain evidence="1">HGW-Falkowbacteria-2</strain>
    </source>
</reference>
<gene>
    <name evidence="1" type="ORF">CVU83_02980</name>
</gene>